<keyword evidence="6 11" id="KW-0521">NADP</keyword>
<evidence type="ECO:0000256" key="6">
    <source>
        <dbReference type="ARBA" id="ARBA00022857"/>
    </source>
</evidence>
<feature type="binding site" evidence="13">
    <location>
        <position position="209"/>
    </location>
    <ligand>
        <name>substrate</name>
    </ligand>
</feature>
<evidence type="ECO:0000256" key="5">
    <source>
        <dbReference type="ARBA" id="ARBA00007417"/>
    </source>
</evidence>
<dbReference type="SUPFAM" id="SSF53597">
    <property type="entry name" value="Dihydrofolate reductase-like"/>
    <property type="match status" value="1"/>
</dbReference>
<feature type="domain" description="CMP/dCMP-type deaminase" evidence="16">
    <location>
        <begin position="5"/>
        <end position="124"/>
    </location>
</feature>
<dbReference type="Gene3D" id="3.40.430.10">
    <property type="entry name" value="Dihydrofolate Reductase, subunit A"/>
    <property type="match status" value="1"/>
</dbReference>
<dbReference type="InterPro" id="IPR016193">
    <property type="entry name" value="Cytidine_deaminase-like"/>
</dbReference>
<feature type="compositionally biased region" description="Basic and acidic residues" evidence="15">
    <location>
        <begin position="343"/>
        <end position="359"/>
    </location>
</feature>
<evidence type="ECO:0000313" key="17">
    <source>
        <dbReference type="EMBL" id="MDI2099329.1"/>
    </source>
</evidence>
<accession>A0AAW6T738</accession>
<feature type="binding site" evidence="14">
    <location>
        <position position="87"/>
    </location>
    <ligand>
        <name>Zn(2+)</name>
        <dbReference type="ChEBI" id="CHEBI:29105"/>
        <note>catalytic</note>
    </ligand>
</feature>
<comment type="similarity">
    <text evidence="4 11">In the N-terminal section; belongs to the cytidine and deoxycytidylate deaminase family.</text>
</comment>
<feature type="active site" description="Proton donor" evidence="12">
    <location>
        <position position="56"/>
    </location>
</feature>
<evidence type="ECO:0000256" key="11">
    <source>
        <dbReference type="PIRNR" id="PIRNR006769"/>
    </source>
</evidence>
<evidence type="ECO:0000256" key="10">
    <source>
        <dbReference type="ARBA" id="ARBA00049886"/>
    </source>
</evidence>
<dbReference type="InterPro" id="IPR002125">
    <property type="entry name" value="CMP_dCMP_dom"/>
</dbReference>
<feature type="binding site" evidence="13">
    <location>
        <position position="198"/>
    </location>
    <ligand>
        <name>NADP(+)</name>
        <dbReference type="ChEBI" id="CHEBI:58349"/>
    </ligand>
</feature>
<dbReference type="SUPFAM" id="SSF53927">
    <property type="entry name" value="Cytidine deaminase-like"/>
    <property type="match status" value="1"/>
</dbReference>
<dbReference type="GO" id="GO:0008703">
    <property type="term" value="F:5-amino-6-(5-phosphoribosylamino)uracil reductase activity"/>
    <property type="evidence" value="ECO:0007669"/>
    <property type="project" value="UniProtKB-EC"/>
</dbReference>
<dbReference type="InterPro" id="IPR002734">
    <property type="entry name" value="RibDG_C"/>
</dbReference>
<dbReference type="PROSITE" id="PS51747">
    <property type="entry name" value="CYT_DCMP_DEAMINASES_2"/>
    <property type="match status" value="1"/>
</dbReference>
<dbReference type="GO" id="GO:0046872">
    <property type="term" value="F:metal ion binding"/>
    <property type="evidence" value="ECO:0007669"/>
    <property type="project" value="UniProtKB-KW"/>
</dbReference>
<feature type="binding site" evidence="13">
    <location>
        <position position="269"/>
    </location>
    <ligand>
        <name>substrate</name>
    </ligand>
</feature>
<dbReference type="PANTHER" id="PTHR38011">
    <property type="entry name" value="DIHYDROFOLATE REDUCTASE FAMILY PROTEIN (AFU_ORTHOLOGUE AFUA_8G06820)"/>
    <property type="match status" value="1"/>
</dbReference>
<keyword evidence="11 14" id="KW-0862">Zinc</keyword>
<evidence type="ECO:0000313" key="18">
    <source>
        <dbReference type="Proteomes" id="UP001321506"/>
    </source>
</evidence>
<keyword evidence="8" id="KW-0511">Multifunctional enzyme</keyword>
<feature type="binding site" evidence="13">
    <location>
        <position position="206"/>
    </location>
    <ligand>
        <name>substrate</name>
    </ligand>
</feature>
<comment type="caution">
    <text evidence="17">The sequence shown here is derived from an EMBL/GenBank/DDBJ whole genome shotgun (WGS) entry which is preliminary data.</text>
</comment>
<evidence type="ECO:0000256" key="1">
    <source>
        <dbReference type="ARBA" id="ARBA00002151"/>
    </source>
</evidence>
<dbReference type="RefSeq" id="WP_281489119.1">
    <property type="nucleotide sequence ID" value="NZ_JASATX010000004.1"/>
</dbReference>
<feature type="binding site" evidence="14">
    <location>
        <position position="78"/>
    </location>
    <ligand>
        <name>Zn(2+)</name>
        <dbReference type="ChEBI" id="CHEBI:29105"/>
        <note>catalytic</note>
    </ligand>
</feature>
<comment type="pathway">
    <text evidence="2 11">Cofactor biosynthesis; riboflavin biosynthesis; 5-amino-6-(D-ribitylamino)uracil from GTP: step 2/4.</text>
</comment>
<keyword evidence="11 14" id="KW-0479">Metal-binding</keyword>
<evidence type="ECO:0000256" key="4">
    <source>
        <dbReference type="ARBA" id="ARBA00005259"/>
    </source>
</evidence>
<dbReference type="EC" id="1.1.1.193" evidence="11"/>
<feature type="binding site" evidence="13">
    <location>
        <position position="202"/>
    </location>
    <ligand>
        <name>NADP(+)</name>
        <dbReference type="ChEBI" id="CHEBI:58349"/>
    </ligand>
</feature>
<dbReference type="InterPro" id="IPR050765">
    <property type="entry name" value="Riboflavin_Biosynth_HTPR"/>
</dbReference>
<keyword evidence="11 17" id="KW-0378">Hydrolase</keyword>
<feature type="binding site" evidence="13">
    <location>
        <position position="186"/>
    </location>
    <ligand>
        <name>substrate</name>
    </ligand>
</feature>
<proteinExistence type="inferred from homology"/>
<gene>
    <name evidence="17" type="primary">ribD</name>
    <name evidence="17" type="ORF">QF206_10185</name>
</gene>
<feature type="binding site" evidence="13">
    <location>
        <begin position="271"/>
        <end position="277"/>
    </location>
    <ligand>
        <name>NADP(+)</name>
        <dbReference type="ChEBI" id="CHEBI:58349"/>
    </ligand>
</feature>
<evidence type="ECO:0000256" key="15">
    <source>
        <dbReference type="SAM" id="MobiDB-lite"/>
    </source>
</evidence>
<evidence type="ECO:0000256" key="14">
    <source>
        <dbReference type="PIRSR" id="PIRSR006769-3"/>
    </source>
</evidence>
<evidence type="ECO:0000256" key="8">
    <source>
        <dbReference type="ARBA" id="ARBA00023268"/>
    </source>
</evidence>
<organism evidence="17 18">
    <name type="scientific">Ruicaihuangia caeni</name>
    <dbReference type="NCBI Taxonomy" id="3042517"/>
    <lineage>
        <taxon>Bacteria</taxon>
        <taxon>Bacillati</taxon>
        <taxon>Actinomycetota</taxon>
        <taxon>Actinomycetes</taxon>
        <taxon>Micrococcales</taxon>
        <taxon>Microbacteriaceae</taxon>
        <taxon>Ruicaihuangia</taxon>
    </lineage>
</organism>
<dbReference type="Pfam" id="PF00383">
    <property type="entry name" value="dCMP_cyt_deam_1"/>
    <property type="match status" value="1"/>
</dbReference>
<feature type="binding site" evidence="13">
    <location>
        <position position="156"/>
    </location>
    <ligand>
        <name>NADP(+)</name>
        <dbReference type="ChEBI" id="CHEBI:58349"/>
    </ligand>
</feature>
<dbReference type="EC" id="3.5.4.26" evidence="11"/>
<comment type="catalytic activity">
    <reaction evidence="9 11">
        <text>5-amino-6-(5-phospho-D-ribitylamino)uracil + NADP(+) = 5-amino-6-(5-phospho-D-ribosylamino)uracil + NADPH + H(+)</text>
        <dbReference type="Rhea" id="RHEA:17845"/>
        <dbReference type="ChEBI" id="CHEBI:15378"/>
        <dbReference type="ChEBI" id="CHEBI:57783"/>
        <dbReference type="ChEBI" id="CHEBI:58349"/>
        <dbReference type="ChEBI" id="CHEBI:58421"/>
        <dbReference type="ChEBI" id="CHEBI:58453"/>
        <dbReference type="EC" id="1.1.1.193"/>
    </reaction>
</comment>
<sequence length="359" mass="37875">MISSRALDEAMRHALSLAAHGPTTGGNPQVGCVLLDESGVMVAEGWHRGAGTPHAETDALSRVADAAGLTAVVTLEPCNHTGRTGPCAQALIDAGVRRVVFALSDPGQDSAGGADRLRAAGVEVIAGVLEAEASEFLTPWLVAAARRRPWVTAKWASTLDGRIAAADGTSRWITGTAARQHVHEQRAGNDAIMVGTGTVLADDPALTARGDAGELLERQPLPVVLGEREVPADARLRQHPLGFIQFATRDLASALDDLWRRDVGRVYVEGGPTLISAAISAGLVDEYHIYLSPMLLGGPRHAVGDLGITTMTDALRLHLRDFRRLGDDIVVMARTVPGPTHPSLDRGDDVAHGIAPERH</sequence>
<keyword evidence="18" id="KW-1185">Reference proteome</keyword>
<evidence type="ECO:0000256" key="3">
    <source>
        <dbReference type="ARBA" id="ARBA00004910"/>
    </source>
</evidence>
<dbReference type="Gene3D" id="3.40.140.10">
    <property type="entry name" value="Cytidine Deaminase, domain 2"/>
    <property type="match status" value="1"/>
</dbReference>
<reference evidence="17 18" key="1">
    <citation type="submission" date="2023-04" db="EMBL/GenBank/DDBJ databases">
        <title>Klugiella caeni sp. nov. isolated from the sludge of biochemical tank.</title>
        <authorList>
            <person name="Geng K."/>
        </authorList>
    </citation>
    <scope>NUCLEOTIDE SEQUENCE [LARGE SCALE GENOMIC DNA]</scope>
    <source>
        <strain evidence="17 18">YN-L-19</strain>
    </source>
</reference>
<evidence type="ECO:0000259" key="16">
    <source>
        <dbReference type="PROSITE" id="PS51747"/>
    </source>
</evidence>
<name>A0AAW6T738_9MICO</name>
<feature type="binding site" evidence="13">
    <location>
        <position position="172"/>
    </location>
    <ligand>
        <name>NADP(+)</name>
        <dbReference type="ChEBI" id="CHEBI:58349"/>
    </ligand>
</feature>
<dbReference type="Pfam" id="PF01872">
    <property type="entry name" value="RibD_C"/>
    <property type="match status" value="1"/>
</dbReference>
<evidence type="ECO:0000256" key="13">
    <source>
        <dbReference type="PIRSR" id="PIRSR006769-2"/>
    </source>
</evidence>
<comment type="pathway">
    <text evidence="3 11">Cofactor biosynthesis; riboflavin biosynthesis; 5-amino-6-(D-ribitylamino)uracil from GTP: step 3/4.</text>
</comment>
<dbReference type="PIRSF" id="PIRSF006769">
    <property type="entry name" value="RibD"/>
    <property type="match status" value="1"/>
</dbReference>
<keyword evidence="7 11" id="KW-0560">Oxidoreductase</keyword>
<dbReference type="InterPro" id="IPR024072">
    <property type="entry name" value="DHFR-like_dom_sf"/>
</dbReference>
<dbReference type="PANTHER" id="PTHR38011:SF7">
    <property type="entry name" value="2,5-DIAMINO-6-RIBOSYLAMINO-4(3H)-PYRIMIDINONE 5'-PHOSPHATE REDUCTASE"/>
    <property type="match status" value="1"/>
</dbReference>
<comment type="similarity">
    <text evidence="5 11">In the C-terminal section; belongs to the HTP reductase family.</text>
</comment>
<dbReference type="InterPro" id="IPR004794">
    <property type="entry name" value="Eubact_RibD"/>
</dbReference>
<dbReference type="CDD" id="cd01284">
    <property type="entry name" value="Riboflavin_deaminase-reductase"/>
    <property type="match status" value="1"/>
</dbReference>
<comment type="catalytic activity">
    <reaction evidence="10 11">
        <text>2,5-diamino-6-hydroxy-4-(5-phosphoribosylamino)-pyrimidine + H2O + H(+) = 5-amino-6-(5-phospho-D-ribosylamino)uracil + NH4(+)</text>
        <dbReference type="Rhea" id="RHEA:21868"/>
        <dbReference type="ChEBI" id="CHEBI:15377"/>
        <dbReference type="ChEBI" id="CHEBI:15378"/>
        <dbReference type="ChEBI" id="CHEBI:28938"/>
        <dbReference type="ChEBI" id="CHEBI:58453"/>
        <dbReference type="ChEBI" id="CHEBI:58614"/>
        <dbReference type="EC" id="3.5.4.26"/>
    </reaction>
</comment>
<evidence type="ECO:0000256" key="9">
    <source>
        <dbReference type="ARBA" id="ARBA00049861"/>
    </source>
</evidence>
<dbReference type="AlphaFoldDB" id="A0AAW6T738"/>
<evidence type="ECO:0000256" key="12">
    <source>
        <dbReference type="PIRSR" id="PIRSR006769-1"/>
    </source>
</evidence>
<dbReference type="Proteomes" id="UP001321506">
    <property type="component" value="Unassembled WGS sequence"/>
</dbReference>
<dbReference type="GO" id="GO:0008835">
    <property type="term" value="F:diaminohydroxyphosphoribosylaminopyrimidine deaminase activity"/>
    <property type="evidence" value="ECO:0007669"/>
    <property type="project" value="UniProtKB-EC"/>
</dbReference>
<comment type="function">
    <text evidence="1 11">Converts 2,5-diamino-6-(ribosylamino)-4(3h)-pyrimidinone 5'-phosphate into 5-amino-6-(ribosylamino)-2,4(1h,3h)-pyrimidinedione 5'-phosphate.</text>
</comment>
<protein>
    <recommendedName>
        <fullName evidence="11">Riboflavin biosynthesis protein RibD</fullName>
    </recommendedName>
    <domain>
        <recommendedName>
            <fullName evidence="11">Diaminohydroxyphosphoribosylaminopyrimidine deaminase</fullName>
            <shortName evidence="11">DRAP deaminase</shortName>
            <ecNumber evidence="11">3.5.4.26</ecNumber>
        </recommendedName>
        <alternativeName>
            <fullName evidence="11">Riboflavin-specific deaminase</fullName>
        </alternativeName>
    </domain>
    <domain>
        <recommendedName>
            <fullName evidence="11">5-amino-6-(5-phosphoribosylamino)uracil reductase</fullName>
            <ecNumber evidence="11">1.1.1.193</ecNumber>
        </recommendedName>
        <alternativeName>
            <fullName evidence="11">HTP reductase</fullName>
        </alternativeName>
    </domain>
</protein>
<evidence type="ECO:0000256" key="2">
    <source>
        <dbReference type="ARBA" id="ARBA00004882"/>
    </source>
</evidence>
<keyword evidence="11" id="KW-0686">Riboflavin biosynthesis</keyword>
<feature type="region of interest" description="Disordered" evidence="15">
    <location>
        <begin position="337"/>
        <end position="359"/>
    </location>
</feature>
<feature type="binding site" evidence="14">
    <location>
        <position position="54"/>
    </location>
    <ligand>
        <name>Zn(2+)</name>
        <dbReference type="ChEBI" id="CHEBI:29105"/>
        <note>catalytic</note>
    </ligand>
</feature>
<comment type="cofactor">
    <cofactor evidence="11 14">
        <name>Zn(2+)</name>
        <dbReference type="ChEBI" id="CHEBI:29105"/>
    </cofactor>
    <text evidence="11 14">Binds 1 zinc ion.</text>
</comment>
<dbReference type="GO" id="GO:0009231">
    <property type="term" value="P:riboflavin biosynthetic process"/>
    <property type="evidence" value="ECO:0007669"/>
    <property type="project" value="UniProtKB-KW"/>
</dbReference>
<dbReference type="NCBIfam" id="TIGR00326">
    <property type="entry name" value="eubact_ribD"/>
    <property type="match status" value="1"/>
</dbReference>
<evidence type="ECO:0000256" key="7">
    <source>
        <dbReference type="ARBA" id="ARBA00023002"/>
    </source>
</evidence>
<feature type="binding site" evidence="13">
    <location>
        <position position="170"/>
    </location>
    <ligand>
        <name>substrate</name>
    </ligand>
</feature>
<dbReference type="EMBL" id="JASATX010000004">
    <property type="protein sequence ID" value="MDI2099329.1"/>
    <property type="molecule type" value="Genomic_DNA"/>
</dbReference>